<comment type="caution">
    <text evidence="3">The sequence shown here is derived from an EMBL/GenBank/DDBJ whole genome shotgun (WGS) entry which is preliminary data.</text>
</comment>
<dbReference type="EMBL" id="LGUB01001020">
    <property type="protein sequence ID" value="KRH92317.1"/>
    <property type="molecule type" value="Genomic_DNA"/>
</dbReference>
<dbReference type="Proteomes" id="UP000051530">
    <property type="component" value="Unassembled WGS sequence"/>
</dbReference>
<dbReference type="AlphaFoldDB" id="A0A0R0LS44"/>
<reference evidence="3 4" key="1">
    <citation type="submission" date="2015-07" db="EMBL/GenBank/DDBJ databases">
        <title>The genome of Pseudoloma neurophilia, a relevant intracellular parasite of the zebrafish.</title>
        <authorList>
            <person name="Ndikumana S."/>
            <person name="Pelin A."/>
            <person name="Sanders J."/>
            <person name="Corradi N."/>
        </authorList>
    </citation>
    <scope>NUCLEOTIDE SEQUENCE [LARGE SCALE GENOMIC DNA]</scope>
    <source>
        <strain evidence="3 4">MK1</strain>
    </source>
</reference>
<dbReference type="InterPro" id="IPR003307">
    <property type="entry name" value="W2_domain"/>
</dbReference>
<sequence>KQSKGMDSSKQSKGMDSSKQSKGMDSSKQSKGMDSSKQSLKQPKEIDSKSPLIDLNETYGKTISSIQDYFDINQYFKYFRVNSKKSEDFINFSEREYRKFGSNYISTQMNTNLQIESSIFGNSEIGKNYYVKSSNILNGCKIQGNLQNCIIWEDVFVKKNLKECLVISNDENGIIYLDKCDEDDLSDSKSDESDQETFFNNLIDYLQSVYDKMDEKETDMDDVLRQVSLLRISWNASNLDLIEAFGMFLCKTYNPNDLDNIIIKTSCFFPIIHGLTDDPNSQDLLMTSLNDHLKEEDIERKKKFVIRYGFIFLEDGLISRAVIKKYRNLMKKKS</sequence>
<dbReference type="GO" id="GO:0003743">
    <property type="term" value="F:translation initiation factor activity"/>
    <property type="evidence" value="ECO:0007669"/>
    <property type="project" value="UniProtKB-KW"/>
</dbReference>
<evidence type="ECO:0000313" key="4">
    <source>
        <dbReference type="Proteomes" id="UP000051530"/>
    </source>
</evidence>
<accession>A0A0R0LS44</accession>
<dbReference type="VEuPathDB" id="MicrosporidiaDB:M153_76560001105"/>
<proteinExistence type="predicted"/>
<keyword evidence="3" id="KW-0648">Protein biosynthesis</keyword>
<protein>
    <submittedName>
        <fullName evidence="3">Translation initiation factor eif-2b epsilon subunit</fullName>
    </submittedName>
</protein>
<keyword evidence="4" id="KW-1185">Reference proteome</keyword>
<organism evidence="3 4">
    <name type="scientific">Pseudoloma neurophilia</name>
    <dbReference type="NCBI Taxonomy" id="146866"/>
    <lineage>
        <taxon>Eukaryota</taxon>
        <taxon>Fungi</taxon>
        <taxon>Fungi incertae sedis</taxon>
        <taxon>Microsporidia</taxon>
        <taxon>Pseudoloma</taxon>
    </lineage>
</organism>
<dbReference type="PROSITE" id="PS51363">
    <property type="entry name" value="W2"/>
    <property type="match status" value="1"/>
</dbReference>
<evidence type="ECO:0000259" key="2">
    <source>
        <dbReference type="PROSITE" id="PS51363"/>
    </source>
</evidence>
<gene>
    <name evidence="3" type="ORF">M153_76560001105</name>
</gene>
<name>A0A0R0LS44_9MICR</name>
<feature type="region of interest" description="Disordered" evidence="1">
    <location>
        <begin position="1"/>
        <end position="47"/>
    </location>
</feature>
<feature type="domain" description="W2" evidence="2">
    <location>
        <begin position="192"/>
        <end position="334"/>
    </location>
</feature>
<feature type="non-terminal residue" evidence="3">
    <location>
        <position position="1"/>
    </location>
</feature>
<keyword evidence="3" id="KW-0396">Initiation factor</keyword>
<dbReference type="OrthoDB" id="424572at2759"/>
<evidence type="ECO:0000313" key="3">
    <source>
        <dbReference type="EMBL" id="KRH92317.1"/>
    </source>
</evidence>
<feature type="compositionally biased region" description="Polar residues" evidence="1">
    <location>
        <begin position="1"/>
        <end position="41"/>
    </location>
</feature>
<evidence type="ECO:0000256" key="1">
    <source>
        <dbReference type="SAM" id="MobiDB-lite"/>
    </source>
</evidence>